<feature type="chain" id="PRO_5025384608" evidence="1">
    <location>
        <begin position="17"/>
        <end position="298"/>
    </location>
</feature>
<dbReference type="EMBL" id="ML979138">
    <property type="protein sequence ID" value="KAF1914001.1"/>
    <property type="molecule type" value="Genomic_DNA"/>
</dbReference>
<feature type="domain" description="Survival protein SurE-like phosphatase/nucleotidase" evidence="2">
    <location>
        <begin position="19"/>
        <end position="218"/>
    </location>
</feature>
<dbReference type="Proteomes" id="UP000800096">
    <property type="component" value="Unassembled WGS sequence"/>
</dbReference>
<keyword evidence="1" id="KW-0732">Signal</keyword>
<organism evidence="3 4">
    <name type="scientific">Ampelomyces quisqualis</name>
    <name type="common">Powdery mildew agent</name>
    <dbReference type="NCBI Taxonomy" id="50730"/>
    <lineage>
        <taxon>Eukaryota</taxon>
        <taxon>Fungi</taxon>
        <taxon>Dikarya</taxon>
        <taxon>Ascomycota</taxon>
        <taxon>Pezizomycotina</taxon>
        <taxon>Dothideomycetes</taxon>
        <taxon>Pleosporomycetidae</taxon>
        <taxon>Pleosporales</taxon>
        <taxon>Pleosporineae</taxon>
        <taxon>Phaeosphaeriaceae</taxon>
        <taxon>Ampelomyces</taxon>
    </lineage>
</organism>
<dbReference type="Gene3D" id="3.40.1210.10">
    <property type="entry name" value="Survival protein SurE-like phosphatase/nucleotidase"/>
    <property type="match status" value="1"/>
</dbReference>
<dbReference type="AlphaFoldDB" id="A0A6A5QED4"/>
<dbReference type="InterPro" id="IPR002828">
    <property type="entry name" value="SurE-like_Pase/nucleotidase"/>
</dbReference>
<reference evidence="3" key="1">
    <citation type="journal article" date="2020" name="Stud. Mycol.">
        <title>101 Dothideomycetes genomes: a test case for predicting lifestyles and emergence of pathogens.</title>
        <authorList>
            <person name="Haridas S."/>
            <person name="Albert R."/>
            <person name="Binder M."/>
            <person name="Bloem J."/>
            <person name="Labutti K."/>
            <person name="Salamov A."/>
            <person name="Andreopoulos B."/>
            <person name="Baker S."/>
            <person name="Barry K."/>
            <person name="Bills G."/>
            <person name="Bluhm B."/>
            <person name="Cannon C."/>
            <person name="Castanera R."/>
            <person name="Culley D."/>
            <person name="Daum C."/>
            <person name="Ezra D."/>
            <person name="Gonzalez J."/>
            <person name="Henrissat B."/>
            <person name="Kuo A."/>
            <person name="Liang C."/>
            <person name="Lipzen A."/>
            <person name="Lutzoni F."/>
            <person name="Magnuson J."/>
            <person name="Mondo S."/>
            <person name="Nolan M."/>
            <person name="Ohm R."/>
            <person name="Pangilinan J."/>
            <person name="Park H.-J."/>
            <person name="Ramirez L."/>
            <person name="Alfaro M."/>
            <person name="Sun H."/>
            <person name="Tritt A."/>
            <person name="Yoshinaga Y."/>
            <person name="Zwiers L.-H."/>
            <person name="Turgeon B."/>
            <person name="Goodwin S."/>
            <person name="Spatafora J."/>
            <person name="Crous P."/>
            <person name="Grigoriev I."/>
        </authorList>
    </citation>
    <scope>NUCLEOTIDE SEQUENCE</scope>
    <source>
        <strain evidence="3">HMLAC05119</strain>
    </source>
</reference>
<keyword evidence="4" id="KW-1185">Reference proteome</keyword>
<dbReference type="OrthoDB" id="4018688at2759"/>
<dbReference type="GO" id="GO:0016787">
    <property type="term" value="F:hydrolase activity"/>
    <property type="evidence" value="ECO:0007669"/>
    <property type="project" value="InterPro"/>
</dbReference>
<evidence type="ECO:0000313" key="3">
    <source>
        <dbReference type="EMBL" id="KAF1914001.1"/>
    </source>
</evidence>
<name>A0A6A5QED4_AMPQU</name>
<feature type="signal peptide" evidence="1">
    <location>
        <begin position="1"/>
        <end position="16"/>
    </location>
</feature>
<dbReference type="InterPro" id="IPR036523">
    <property type="entry name" value="SurE-like_sf"/>
</dbReference>
<evidence type="ECO:0000256" key="1">
    <source>
        <dbReference type="SAM" id="SignalP"/>
    </source>
</evidence>
<gene>
    <name evidence="3" type="ORF">BDU57DRAFT_456535</name>
</gene>
<dbReference type="SUPFAM" id="SSF64167">
    <property type="entry name" value="SurE-like"/>
    <property type="match status" value="1"/>
</dbReference>
<evidence type="ECO:0000259" key="2">
    <source>
        <dbReference type="Pfam" id="PF01975"/>
    </source>
</evidence>
<protein>
    <submittedName>
        <fullName evidence="3">Survival protein sure-like phosphatase/nucleotidase</fullName>
    </submittedName>
</protein>
<accession>A0A6A5QED4</accession>
<dbReference type="Pfam" id="PF01975">
    <property type="entry name" value="SurE"/>
    <property type="match status" value="1"/>
</dbReference>
<proteinExistence type="predicted"/>
<evidence type="ECO:0000313" key="4">
    <source>
        <dbReference type="Proteomes" id="UP000800096"/>
    </source>
</evidence>
<sequence length="298" mass="32898">MLPYLLLIAVLPLTQGVRIIQTNQDGWSEANVRTFLDVLSTMGHDVLLSAPRYSYSVPPSMPNTTDCDNPPGCGDLSIDDIYGYNRTNLRLGFMNASQVRPIRNGIRHVGPRLWNQQKAELVLAGPDIGHTLGTDQITAPSVQAVKYAAHEEKIPAISFAGATGALTSWNAPTPSYSMIYAQLAENITSTVVRGGKPYLPSNTYLHVNFPRVTDERCNALSDFKFVLTRSRLGRGLHTRWCKRWGFPLETDVMRERGDECFVTISPGHANRQLSGPGVLAERKIIQRLGPILVCLPEA</sequence>